<reference evidence="1" key="1">
    <citation type="submission" date="2020-04" db="EMBL/GenBank/DDBJ databases">
        <authorList>
            <person name="Alioto T."/>
            <person name="Alioto T."/>
            <person name="Gomez Garrido J."/>
        </authorList>
    </citation>
    <scope>NUCLEOTIDE SEQUENCE</scope>
    <source>
        <strain evidence="1">A484AB</strain>
    </source>
</reference>
<dbReference type="OrthoDB" id="10066181at2759"/>
<dbReference type="InterPro" id="IPR032710">
    <property type="entry name" value="NTF2-like_dom_sf"/>
</dbReference>
<comment type="caution">
    <text evidence="1">The sequence shown here is derived from an EMBL/GenBank/DDBJ whole genome shotgun (WGS) entry which is preliminary data.</text>
</comment>
<protein>
    <submittedName>
        <fullName evidence="1">Uncharacterized protein</fullName>
    </submittedName>
</protein>
<gene>
    <name evidence="1" type="ORF">PACLA_8A065213</name>
</gene>
<name>A0A6S7FIX8_PARCT</name>
<accession>A0A6S7FIX8</accession>
<proteinExistence type="predicted"/>
<dbReference type="InterPro" id="IPR027843">
    <property type="entry name" value="DUF4440"/>
</dbReference>
<keyword evidence="2" id="KW-1185">Reference proteome</keyword>
<organism evidence="1 2">
    <name type="scientific">Paramuricea clavata</name>
    <name type="common">Red gorgonian</name>
    <name type="synonym">Violescent sea-whip</name>
    <dbReference type="NCBI Taxonomy" id="317549"/>
    <lineage>
        <taxon>Eukaryota</taxon>
        <taxon>Metazoa</taxon>
        <taxon>Cnidaria</taxon>
        <taxon>Anthozoa</taxon>
        <taxon>Octocorallia</taxon>
        <taxon>Malacalcyonacea</taxon>
        <taxon>Plexauridae</taxon>
        <taxon>Paramuricea</taxon>
    </lineage>
</organism>
<sequence length="130" mass="14330">MADIKAEIQAQMKKMEEAMLAGKQDEMVNFYTDDCRVLPAGAPMLVGKDALRGFLAIMAQFMEKVGKVENIAVDAVSMGELASSVNASVVYDKDGKVFDNNKSISLWKKVDGNWLVHWTAWSSDQPTPSQ</sequence>
<dbReference type="EMBL" id="CACRXK020000009">
    <property type="protein sequence ID" value="CAB3976713.1"/>
    <property type="molecule type" value="Genomic_DNA"/>
</dbReference>
<dbReference type="Gene3D" id="3.10.450.50">
    <property type="match status" value="1"/>
</dbReference>
<dbReference type="Proteomes" id="UP001152795">
    <property type="component" value="Unassembled WGS sequence"/>
</dbReference>
<dbReference type="SUPFAM" id="SSF54427">
    <property type="entry name" value="NTF2-like"/>
    <property type="match status" value="1"/>
</dbReference>
<evidence type="ECO:0000313" key="1">
    <source>
        <dbReference type="EMBL" id="CAB3976713.1"/>
    </source>
</evidence>
<dbReference type="Pfam" id="PF14534">
    <property type="entry name" value="DUF4440"/>
    <property type="match status" value="1"/>
</dbReference>
<dbReference type="AlphaFoldDB" id="A0A6S7FIX8"/>
<evidence type="ECO:0000313" key="2">
    <source>
        <dbReference type="Proteomes" id="UP001152795"/>
    </source>
</evidence>